<dbReference type="SUPFAM" id="SSF52833">
    <property type="entry name" value="Thioredoxin-like"/>
    <property type="match status" value="1"/>
</dbReference>
<evidence type="ECO:0000256" key="4">
    <source>
        <dbReference type="ARBA" id="ARBA00023284"/>
    </source>
</evidence>
<gene>
    <name evidence="7" type="ORF">GCM10011516_13210</name>
</gene>
<dbReference type="CDD" id="cd02966">
    <property type="entry name" value="TlpA_like_family"/>
    <property type="match status" value="1"/>
</dbReference>
<dbReference type="AlphaFoldDB" id="A0A8H9FYS7"/>
<evidence type="ECO:0000256" key="3">
    <source>
        <dbReference type="ARBA" id="ARBA00023157"/>
    </source>
</evidence>
<dbReference type="PROSITE" id="PS51257">
    <property type="entry name" value="PROKAR_LIPOPROTEIN"/>
    <property type="match status" value="1"/>
</dbReference>
<organism evidence="7 8">
    <name type="scientific">Sphingobacterium cellulitidis</name>
    <dbReference type="NCBI Taxonomy" id="1768011"/>
    <lineage>
        <taxon>Bacteria</taxon>
        <taxon>Pseudomonadati</taxon>
        <taxon>Bacteroidota</taxon>
        <taxon>Sphingobacteriia</taxon>
        <taxon>Sphingobacteriales</taxon>
        <taxon>Sphingobacteriaceae</taxon>
        <taxon>Sphingobacterium</taxon>
    </lineage>
</organism>
<protein>
    <recommendedName>
        <fullName evidence="6">Thioredoxin domain-containing protein</fullName>
    </recommendedName>
</protein>
<evidence type="ECO:0000313" key="8">
    <source>
        <dbReference type="Proteomes" id="UP000614460"/>
    </source>
</evidence>
<accession>A0A8H9FYS7</accession>
<sequence>MKTKQILLGMSMLALLAVGCNTAVKEQSSNDSIANKSNTEEVTEAKLVENANSINASFKNINGETVSLQDLKGKVVVMNFWATWCPPCIAEMPSLQKLHEELKSEKDIVFMAIEVDQDIDKAAKFMAKNKYTLPLYTVDAELPEELMSNSIPMTVIFAKNGDIIGKQVGMMDFKSEKLKQGLIDLTKENER</sequence>
<dbReference type="GO" id="GO:0017004">
    <property type="term" value="P:cytochrome complex assembly"/>
    <property type="evidence" value="ECO:0007669"/>
    <property type="project" value="UniProtKB-KW"/>
</dbReference>
<dbReference type="InterPro" id="IPR013766">
    <property type="entry name" value="Thioredoxin_domain"/>
</dbReference>
<keyword evidence="2" id="KW-0201">Cytochrome c-type biogenesis</keyword>
<name>A0A8H9FYS7_9SPHI</name>
<reference evidence="7" key="1">
    <citation type="journal article" date="2014" name="Int. J. Syst. Evol. Microbiol.">
        <title>Complete genome sequence of Corynebacterium casei LMG S-19264T (=DSM 44701T), isolated from a smear-ripened cheese.</title>
        <authorList>
            <consortium name="US DOE Joint Genome Institute (JGI-PGF)"/>
            <person name="Walter F."/>
            <person name="Albersmeier A."/>
            <person name="Kalinowski J."/>
            <person name="Ruckert C."/>
        </authorList>
    </citation>
    <scope>NUCLEOTIDE SEQUENCE</scope>
    <source>
        <strain evidence="7">CGMCC 1.15966</strain>
    </source>
</reference>
<dbReference type="Pfam" id="PF08534">
    <property type="entry name" value="Redoxin"/>
    <property type="match status" value="1"/>
</dbReference>
<evidence type="ECO:0000259" key="6">
    <source>
        <dbReference type="PROSITE" id="PS51352"/>
    </source>
</evidence>
<evidence type="ECO:0000256" key="2">
    <source>
        <dbReference type="ARBA" id="ARBA00022748"/>
    </source>
</evidence>
<dbReference type="Proteomes" id="UP000614460">
    <property type="component" value="Unassembled WGS sequence"/>
</dbReference>
<dbReference type="PROSITE" id="PS51352">
    <property type="entry name" value="THIOREDOXIN_2"/>
    <property type="match status" value="1"/>
</dbReference>
<reference evidence="7" key="2">
    <citation type="submission" date="2020-09" db="EMBL/GenBank/DDBJ databases">
        <authorList>
            <person name="Sun Q."/>
            <person name="Zhou Y."/>
        </authorList>
    </citation>
    <scope>NUCLEOTIDE SEQUENCE</scope>
    <source>
        <strain evidence="7">CGMCC 1.15966</strain>
    </source>
</reference>
<dbReference type="PANTHER" id="PTHR42852">
    <property type="entry name" value="THIOL:DISULFIDE INTERCHANGE PROTEIN DSBE"/>
    <property type="match status" value="1"/>
</dbReference>
<dbReference type="Gene3D" id="3.40.30.10">
    <property type="entry name" value="Glutaredoxin"/>
    <property type="match status" value="1"/>
</dbReference>
<dbReference type="GO" id="GO:0016491">
    <property type="term" value="F:oxidoreductase activity"/>
    <property type="evidence" value="ECO:0007669"/>
    <property type="project" value="InterPro"/>
</dbReference>
<keyword evidence="5" id="KW-0732">Signal</keyword>
<keyword evidence="8" id="KW-1185">Reference proteome</keyword>
<keyword evidence="3" id="KW-1015">Disulfide bond</keyword>
<evidence type="ECO:0000256" key="1">
    <source>
        <dbReference type="ARBA" id="ARBA00004196"/>
    </source>
</evidence>
<dbReference type="PANTHER" id="PTHR42852:SF6">
    <property type="entry name" value="THIOL:DISULFIDE INTERCHANGE PROTEIN DSBE"/>
    <property type="match status" value="1"/>
</dbReference>
<keyword evidence="4" id="KW-0676">Redox-active center</keyword>
<dbReference type="InterPro" id="IPR050553">
    <property type="entry name" value="Thioredoxin_ResA/DsbE_sf"/>
</dbReference>
<feature type="domain" description="Thioredoxin" evidence="6">
    <location>
        <begin position="47"/>
        <end position="191"/>
    </location>
</feature>
<feature type="signal peptide" evidence="5">
    <location>
        <begin position="1"/>
        <end position="22"/>
    </location>
</feature>
<dbReference type="GO" id="GO:0030313">
    <property type="term" value="C:cell envelope"/>
    <property type="evidence" value="ECO:0007669"/>
    <property type="project" value="UniProtKB-SubCell"/>
</dbReference>
<proteinExistence type="predicted"/>
<dbReference type="RefSeq" id="WP_182498994.1">
    <property type="nucleotide sequence ID" value="NZ_BMKM01000002.1"/>
</dbReference>
<evidence type="ECO:0000313" key="7">
    <source>
        <dbReference type="EMBL" id="GGE16855.1"/>
    </source>
</evidence>
<dbReference type="InterPro" id="IPR013740">
    <property type="entry name" value="Redoxin"/>
</dbReference>
<comment type="subcellular location">
    <subcellularLocation>
        <location evidence="1">Cell envelope</location>
    </subcellularLocation>
</comment>
<feature type="chain" id="PRO_5034379025" description="Thioredoxin domain-containing protein" evidence="5">
    <location>
        <begin position="23"/>
        <end position="191"/>
    </location>
</feature>
<comment type="caution">
    <text evidence="7">The sequence shown here is derived from an EMBL/GenBank/DDBJ whole genome shotgun (WGS) entry which is preliminary data.</text>
</comment>
<evidence type="ECO:0000256" key="5">
    <source>
        <dbReference type="SAM" id="SignalP"/>
    </source>
</evidence>
<dbReference type="InterPro" id="IPR036249">
    <property type="entry name" value="Thioredoxin-like_sf"/>
</dbReference>
<dbReference type="EMBL" id="BMKM01000002">
    <property type="protein sequence ID" value="GGE16855.1"/>
    <property type="molecule type" value="Genomic_DNA"/>
</dbReference>